<dbReference type="AlphaFoldDB" id="A0A383EFS2"/>
<protein>
    <submittedName>
        <fullName evidence="1">Uncharacterized protein</fullName>
    </submittedName>
</protein>
<evidence type="ECO:0000313" key="1">
    <source>
        <dbReference type="EMBL" id="SVE55601.1"/>
    </source>
</evidence>
<reference evidence="1" key="1">
    <citation type="submission" date="2018-05" db="EMBL/GenBank/DDBJ databases">
        <authorList>
            <person name="Lanie J.A."/>
            <person name="Ng W.-L."/>
            <person name="Kazmierczak K.M."/>
            <person name="Andrzejewski T.M."/>
            <person name="Davidsen T.M."/>
            <person name="Wayne K.J."/>
            <person name="Tettelin H."/>
            <person name="Glass J.I."/>
            <person name="Rusch D."/>
            <person name="Podicherti R."/>
            <person name="Tsui H.-C.T."/>
            <person name="Winkler M.E."/>
        </authorList>
    </citation>
    <scope>NUCLEOTIDE SEQUENCE</scope>
</reference>
<feature type="non-terminal residue" evidence="1">
    <location>
        <position position="36"/>
    </location>
</feature>
<proteinExistence type="predicted"/>
<name>A0A383EFS2_9ZZZZ</name>
<dbReference type="EMBL" id="UINC01225501">
    <property type="protein sequence ID" value="SVE55601.1"/>
    <property type="molecule type" value="Genomic_DNA"/>
</dbReference>
<organism evidence="1">
    <name type="scientific">marine metagenome</name>
    <dbReference type="NCBI Taxonomy" id="408172"/>
    <lineage>
        <taxon>unclassified sequences</taxon>
        <taxon>metagenomes</taxon>
        <taxon>ecological metagenomes</taxon>
    </lineage>
</organism>
<accession>A0A383EFS2</accession>
<sequence length="36" mass="4287">MDLSPPNSIVSRLYMTVTKGWESDRRRNDLEYTQNL</sequence>
<gene>
    <name evidence="1" type="ORF">METZ01_LOCUS508455</name>
</gene>